<reference evidence="3" key="1">
    <citation type="submission" date="2022-11" db="UniProtKB">
        <authorList>
            <consortium name="WormBaseParasite"/>
        </authorList>
    </citation>
    <scope>IDENTIFICATION</scope>
</reference>
<proteinExistence type="predicted"/>
<dbReference type="AlphaFoldDB" id="A0A914YHT8"/>
<protein>
    <submittedName>
        <fullName evidence="3">Amidase domain-containing protein</fullName>
    </submittedName>
</protein>
<dbReference type="PANTHER" id="PTHR43372">
    <property type="entry name" value="FATTY-ACID AMIDE HYDROLASE"/>
    <property type="match status" value="1"/>
</dbReference>
<evidence type="ECO:0000313" key="2">
    <source>
        <dbReference type="Proteomes" id="UP000887577"/>
    </source>
</evidence>
<organism evidence="2 3">
    <name type="scientific">Panagrolaimus superbus</name>
    <dbReference type="NCBI Taxonomy" id="310955"/>
    <lineage>
        <taxon>Eukaryota</taxon>
        <taxon>Metazoa</taxon>
        <taxon>Ecdysozoa</taxon>
        <taxon>Nematoda</taxon>
        <taxon>Chromadorea</taxon>
        <taxon>Rhabditida</taxon>
        <taxon>Tylenchina</taxon>
        <taxon>Panagrolaimomorpha</taxon>
        <taxon>Panagrolaimoidea</taxon>
        <taxon>Panagrolaimidae</taxon>
        <taxon>Panagrolaimus</taxon>
    </lineage>
</organism>
<accession>A0A914YHT8</accession>
<evidence type="ECO:0000313" key="3">
    <source>
        <dbReference type="WBParaSite" id="PSU_v2.g18886.t1"/>
    </source>
</evidence>
<feature type="domain" description="Amidase" evidence="1">
    <location>
        <begin position="65"/>
        <end position="150"/>
    </location>
</feature>
<dbReference type="Gene3D" id="3.90.1300.10">
    <property type="entry name" value="Amidase signature (AS) domain"/>
    <property type="match status" value="1"/>
</dbReference>
<name>A0A914YHT8_9BILA</name>
<dbReference type="GO" id="GO:0012505">
    <property type="term" value="C:endomembrane system"/>
    <property type="evidence" value="ECO:0007669"/>
    <property type="project" value="TreeGrafter"/>
</dbReference>
<dbReference type="WBParaSite" id="PSU_v2.g18886.t1">
    <property type="protein sequence ID" value="PSU_v2.g18886.t1"/>
    <property type="gene ID" value="PSU_v2.g18886"/>
</dbReference>
<dbReference type="InterPro" id="IPR023631">
    <property type="entry name" value="Amidase_dom"/>
</dbReference>
<dbReference type="SUPFAM" id="SSF75304">
    <property type="entry name" value="Amidase signature (AS) enzymes"/>
    <property type="match status" value="1"/>
</dbReference>
<dbReference type="Pfam" id="PF01425">
    <property type="entry name" value="Amidase"/>
    <property type="match status" value="1"/>
</dbReference>
<dbReference type="InterPro" id="IPR036928">
    <property type="entry name" value="AS_sf"/>
</dbReference>
<dbReference type="PANTHER" id="PTHR43372:SF4">
    <property type="entry name" value="FATTY-ACID AMIDE HYDROLASE 2"/>
    <property type="match status" value="1"/>
</dbReference>
<dbReference type="InterPro" id="IPR052739">
    <property type="entry name" value="FAAH2"/>
</dbReference>
<evidence type="ECO:0000259" key="1">
    <source>
        <dbReference type="Pfam" id="PF01425"/>
    </source>
</evidence>
<keyword evidence="2" id="KW-1185">Reference proteome</keyword>
<sequence>MIYLSSLGETKEAPFAHLLKDAEGNMSIVAEFVKNIFGKSDITYPSLLLLGIDKLPPLDPETQKFLESSRDQLRREINDLLKDDGILIFPSWPSLPPFHNKPLASWWSFMYTGIWNALRLPAIICPMGLNENGLPLTVQLIAGHDNERLLIAAANDLEEGFGGWRPNHAPKHHYLD</sequence>
<dbReference type="Proteomes" id="UP000887577">
    <property type="component" value="Unplaced"/>
</dbReference>